<gene>
    <name evidence="2" type="ORF">SAMN04515674_11044</name>
</gene>
<reference evidence="2 3" key="1">
    <citation type="submission" date="2016-10" db="EMBL/GenBank/DDBJ databases">
        <authorList>
            <person name="de Groot N.N."/>
        </authorList>
    </citation>
    <scope>NUCLEOTIDE SEQUENCE [LARGE SCALE GENOMIC DNA]</scope>
    <source>
        <strain evidence="3">E92,LMG 26720,CCM 7988</strain>
    </source>
</reference>
<dbReference type="InterPro" id="IPR025635">
    <property type="entry name" value="DUF4293"/>
</dbReference>
<accession>A0A1I5VSN0</accession>
<feature type="transmembrane region" description="Helical" evidence="1">
    <location>
        <begin position="70"/>
        <end position="91"/>
    </location>
</feature>
<dbReference type="Proteomes" id="UP000199306">
    <property type="component" value="Unassembled WGS sequence"/>
</dbReference>
<organism evidence="2 3">
    <name type="scientific">Pseudarcicella hirudinis</name>
    <dbReference type="NCBI Taxonomy" id="1079859"/>
    <lineage>
        <taxon>Bacteria</taxon>
        <taxon>Pseudomonadati</taxon>
        <taxon>Bacteroidota</taxon>
        <taxon>Cytophagia</taxon>
        <taxon>Cytophagales</taxon>
        <taxon>Flectobacillaceae</taxon>
        <taxon>Pseudarcicella</taxon>
    </lineage>
</organism>
<name>A0A1I5VSN0_9BACT</name>
<keyword evidence="1" id="KW-0472">Membrane</keyword>
<protein>
    <recommendedName>
        <fullName evidence="4">DUF4293 family protein</fullName>
    </recommendedName>
</protein>
<keyword evidence="1" id="KW-1133">Transmembrane helix</keyword>
<dbReference type="Pfam" id="PF14126">
    <property type="entry name" value="DUF4293"/>
    <property type="match status" value="1"/>
</dbReference>
<keyword evidence="1" id="KW-0812">Transmembrane</keyword>
<dbReference type="STRING" id="1079859.SAMN04515674_11044"/>
<evidence type="ECO:0000313" key="3">
    <source>
        <dbReference type="Proteomes" id="UP000199306"/>
    </source>
</evidence>
<dbReference type="EMBL" id="FOXH01000010">
    <property type="protein sequence ID" value="SFQ10604.1"/>
    <property type="molecule type" value="Genomic_DNA"/>
</dbReference>
<evidence type="ECO:0008006" key="4">
    <source>
        <dbReference type="Google" id="ProtNLM"/>
    </source>
</evidence>
<evidence type="ECO:0000256" key="1">
    <source>
        <dbReference type="SAM" id="Phobius"/>
    </source>
</evidence>
<dbReference type="AlphaFoldDB" id="A0A1I5VSN0"/>
<feature type="transmembrane region" description="Helical" evidence="1">
    <location>
        <begin position="43"/>
        <end position="63"/>
    </location>
</feature>
<feature type="transmembrane region" description="Helical" evidence="1">
    <location>
        <begin position="111"/>
        <end position="128"/>
    </location>
</feature>
<keyword evidence="3" id="KW-1185">Reference proteome</keyword>
<proteinExistence type="predicted"/>
<evidence type="ECO:0000313" key="2">
    <source>
        <dbReference type="EMBL" id="SFQ10604.1"/>
    </source>
</evidence>
<sequence length="142" mass="15671">MGVVVSMPIWHKVSISGGESVRLTALALEYNQAAAPVKATDNIYITILALASAAIAVFSITQFKKRVFQMLLGTLNSLVIAVMMGLCFYLIFRQGVPMFEPENQGNYETGFFAAVAGLLSNMIANRFIRRDEMLVKSADRMR</sequence>